<dbReference type="GO" id="GO:0005576">
    <property type="term" value="C:extracellular region"/>
    <property type="evidence" value="ECO:0007669"/>
    <property type="project" value="UniProtKB-SubCell"/>
</dbReference>
<name>A0A4V2J3J8_9BACL</name>
<reference evidence="7 8" key="1">
    <citation type="submission" date="2019-02" db="EMBL/GenBank/DDBJ databases">
        <title>Paenibacillus sp. nov., isolated from surface-sterilized tissue of Thalictrum simplex L.</title>
        <authorList>
            <person name="Tuo L."/>
        </authorList>
    </citation>
    <scope>NUCLEOTIDE SEQUENCE [LARGE SCALE GENOMIC DNA]</scope>
    <source>
        <strain evidence="7 8">N2SHLJ1</strain>
    </source>
</reference>
<dbReference type="GO" id="GO:0009288">
    <property type="term" value="C:bacterial-type flagellum"/>
    <property type="evidence" value="ECO:0007669"/>
    <property type="project" value="UniProtKB-SubCell"/>
</dbReference>
<dbReference type="AlphaFoldDB" id="A0A4V2J3J8"/>
<dbReference type="PRINTS" id="PR00207">
    <property type="entry name" value="FLAGELLIN"/>
</dbReference>
<protein>
    <recommendedName>
        <fullName evidence="2 4">Flagellin</fullName>
    </recommendedName>
</protein>
<dbReference type="PANTHER" id="PTHR42792">
    <property type="entry name" value="FLAGELLIN"/>
    <property type="match status" value="1"/>
</dbReference>
<comment type="subcellular location">
    <subcellularLocation>
        <location evidence="4">Secreted</location>
    </subcellularLocation>
    <subcellularLocation>
        <location evidence="4">Bacterial flagellum</location>
    </subcellularLocation>
</comment>
<dbReference type="InterPro" id="IPR001029">
    <property type="entry name" value="Flagellin_N"/>
</dbReference>
<dbReference type="GO" id="GO:0005198">
    <property type="term" value="F:structural molecule activity"/>
    <property type="evidence" value="ECO:0007669"/>
    <property type="project" value="UniProtKB-UniRule"/>
</dbReference>
<evidence type="ECO:0000256" key="1">
    <source>
        <dbReference type="ARBA" id="ARBA00005709"/>
    </source>
</evidence>
<evidence type="ECO:0000256" key="3">
    <source>
        <dbReference type="ARBA" id="ARBA00023143"/>
    </source>
</evidence>
<dbReference type="Gene3D" id="1.20.1330.10">
    <property type="entry name" value="f41 fragment of flagellin, N-terminal domain"/>
    <property type="match status" value="2"/>
</dbReference>
<feature type="domain" description="Flagellin N-terminal" evidence="5">
    <location>
        <begin position="3"/>
        <end position="139"/>
    </location>
</feature>
<evidence type="ECO:0000313" key="7">
    <source>
        <dbReference type="EMBL" id="TBL72997.1"/>
    </source>
</evidence>
<dbReference type="InterPro" id="IPR001492">
    <property type="entry name" value="Flagellin"/>
</dbReference>
<accession>A0A4V2J3J8</accession>
<dbReference type="EMBL" id="SIRE01000022">
    <property type="protein sequence ID" value="TBL72997.1"/>
    <property type="molecule type" value="Genomic_DNA"/>
</dbReference>
<dbReference type="OrthoDB" id="9796789at2"/>
<sequence>MRINHNLASLNTYRQLSTNNTNTGKNIEKLSSGLRINRAGDDAAGLAISEKMRAQIRGLDQASRNSQDAISLVQTTEGALSETQNILQRMRELATQAANDTNVAVDRNEIQKEVNQLSSEINRIGNTTEFNTQKLLNGDKANTLTKFSGLFTNAAGSKTTTASGANGITNVVIAGTTGLTSGTNTINITKTVDALANAKVQDAAASYSSGVDGKVAFSGNGVNLGASGGNTYANSGDIVIGVVVSGTDKFITIKASGASGKIDDIKKVGSDGKLAYDNLGITFSIDVSKVTANGDITFARAKVSGQTTLGTDLQGYAGTNAGDNKWFSGTSVTVGLPTSGATSPTQLPMTDMNWTIILSGTAGGKGFRVSGVGKDGTLIQDSIATSVSGGVNYSGYGLTFKLQGGSGSSGDKISFETKPTFTYKASLNGGTAATIASGVSGGATVTASGFSVGGVKIDSTNIKAGSSSFNVVTAGSSGTDKSLTFQIGANQNQSMSLSINDMRANKIGVVSDSAGAKVVNLSRDVDGVTSGADHAMTAWYTTVANVTNGTDSTDVQYALDMSDSKKAAAAITVINDAIERVSSERSKLGANQNRLEHTINNLETSSENLTAAESRIRDVDMAKEMMDFTKNNILTQAAQAMLAQANQQPQGVLQLLR</sequence>
<keyword evidence="8" id="KW-1185">Reference proteome</keyword>
<evidence type="ECO:0000259" key="6">
    <source>
        <dbReference type="Pfam" id="PF00700"/>
    </source>
</evidence>
<evidence type="ECO:0000259" key="5">
    <source>
        <dbReference type="Pfam" id="PF00669"/>
    </source>
</evidence>
<dbReference type="InterPro" id="IPR046358">
    <property type="entry name" value="Flagellin_C"/>
</dbReference>
<dbReference type="PANTHER" id="PTHR42792:SF2">
    <property type="entry name" value="FLAGELLIN"/>
    <property type="match status" value="1"/>
</dbReference>
<evidence type="ECO:0000256" key="4">
    <source>
        <dbReference type="RuleBase" id="RU362073"/>
    </source>
</evidence>
<organism evidence="7 8">
    <name type="scientific">Paenibacillus thalictri</name>
    <dbReference type="NCBI Taxonomy" id="2527873"/>
    <lineage>
        <taxon>Bacteria</taxon>
        <taxon>Bacillati</taxon>
        <taxon>Bacillota</taxon>
        <taxon>Bacilli</taxon>
        <taxon>Bacillales</taxon>
        <taxon>Paenibacillaceae</taxon>
        <taxon>Paenibacillus</taxon>
    </lineage>
</organism>
<dbReference type="Pfam" id="PF00700">
    <property type="entry name" value="Flagellin_C"/>
    <property type="match status" value="1"/>
</dbReference>
<feature type="domain" description="Flagellin C-terminal" evidence="6">
    <location>
        <begin position="571"/>
        <end position="656"/>
    </location>
</feature>
<dbReference type="Pfam" id="PF00669">
    <property type="entry name" value="Flagellin_N"/>
    <property type="match status" value="1"/>
</dbReference>
<comment type="caution">
    <text evidence="7">The sequence shown here is derived from an EMBL/GenBank/DDBJ whole genome shotgun (WGS) entry which is preliminary data.</text>
</comment>
<proteinExistence type="inferred from homology"/>
<comment type="function">
    <text evidence="4">Flagellin is the subunit protein which polymerizes to form the filaments of bacterial flagella.</text>
</comment>
<comment type="similarity">
    <text evidence="1 4">Belongs to the bacterial flagellin family.</text>
</comment>
<dbReference type="RefSeq" id="WP_131016716.1">
    <property type="nucleotide sequence ID" value="NZ_SIRE01000022.1"/>
</dbReference>
<evidence type="ECO:0000313" key="8">
    <source>
        <dbReference type="Proteomes" id="UP000293142"/>
    </source>
</evidence>
<evidence type="ECO:0000256" key="2">
    <source>
        <dbReference type="ARBA" id="ARBA00020110"/>
    </source>
</evidence>
<gene>
    <name evidence="7" type="ORF">EYB31_27610</name>
</gene>
<keyword evidence="3 4" id="KW-0975">Bacterial flagellum</keyword>
<dbReference type="Proteomes" id="UP000293142">
    <property type="component" value="Unassembled WGS sequence"/>
</dbReference>
<dbReference type="SUPFAM" id="SSF64518">
    <property type="entry name" value="Phase 1 flagellin"/>
    <property type="match status" value="2"/>
</dbReference>
<keyword evidence="4" id="KW-0964">Secreted</keyword>